<name>A0A4Y3PIF3_BREPA</name>
<dbReference type="Proteomes" id="UP000316882">
    <property type="component" value="Unassembled WGS sequence"/>
</dbReference>
<evidence type="ECO:0000313" key="1">
    <source>
        <dbReference type="EMBL" id="GEB34282.1"/>
    </source>
</evidence>
<gene>
    <name evidence="1" type="ORF">BPA01_38620</name>
</gene>
<protein>
    <submittedName>
        <fullName evidence="1">Uncharacterized protein</fullName>
    </submittedName>
</protein>
<comment type="caution">
    <text evidence="1">The sequence shown here is derived from an EMBL/GenBank/DDBJ whole genome shotgun (WGS) entry which is preliminary data.</text>
</comment>
<dbReference type="AlphaFoldDB" id="A0A4Y3PIF3"/>
<reference evidence="1 2" key="1">
    <citation type="submission" date="2019-06" db="EMBL/GenBank/DDBJ databases">
        <title>Whole genome shotgun sequence of Brevibacillus parabrevis NBRC 12334.</title>
        <authorList>
            <person name="Hosoyama A."/>
            <person name="Uohara A."/>
            <person name="Ohji S."/>
            <person name="Ichikawa N."/>
        </authorList>
    </citation>
    <scope>NUCLEOTIDE SEQUENCE [LARGE SCALE GENOMIC DNA]</scope>
    <source>
        <strain evidence="1 2">NBRC 12334</strain>
    </source>
</reference>
<organism evidence="1 2">
    <name type="scientific">Brevibacillus parabrevis</name>
    <dbReference type="NCBI Taxonomy" id="54914"/>
    <lineage>
        <taxon>Bacteria</taxon>
        <taxon>Bacillati</taxon>
        <taxon>Bacillota</taxon>
        <taxon>Bacilli</taxon>
        <taxon>Bacillales</taxon>
        <taxon>Paenibacillaceae</taxon>
        <taxon>Brevibacillus</taxon>
    </lineage>
</organism>
<dbReference type="EMBL" id="BJMH01000021">
    <property type="protein sequence ID" value="GEB34282.1"/>
    <property type="molecule type" value="Genomic_DNA"/>
</dbReference>
<accession>A0A4Y3PIF3</accession>
<keyword evidence="2" id="KW-1185">Reference proteome</keyword>
<sequence>MEMSNVKIIFCISAEEMDMGISLESIILYSQRTTNQTAMTALAQYIKSFFIMLPPDKARP</sequence>
<evidence type="ECO:0000313" key="2">
    <source>
        <dbReference type="Proteomes" id="UP000316882"/>
    </source>
</evidence>
<proteinExistence type="predicted"/>